<dbReference type="Pfam" id="PF18119">
    <property type="entry name" value="RIG-I_C"/>
    <property type="match status" value="1"/>
</dbReference>
<dbReference type="SUPFAM" id="SSF52540">
    <property type="entry name" value="P-loop containing nucleoside triphosphate hydrolases"/>
    <property type="match status" value="1"/>
</dbReference>
<protein>
    <recommendedName>
        <fullName evidence="1">Helicase C-terminal domain-containing protein</fullName>
    </recommendedName>
</protein>
<dbReference type="GO" id="GO:0003727">
    <property type="term" value="F:single-stranded RNA binding"/>
    <property type="evidence" value="ECO:0007669"/>
    <property type="project" value="TreeGrafter"/>
</dbReference>
<dbReference type="InterPro" id="IPR041204">
    <property type="entry name" value="RIG-I-like_C"/>
</dbReference>
<dbReference type="Gene3D" id="1.20.1320.30">
    <property type="match status" value="1"/>
</dbReference>
<dbReference type="Pfam" id="PF00271">
    <property type="entry name" value="Helicase_C"/>
    <property type="match status" value="1"/>
</dbReference>
<dbReference type="GO" id="GO:0005737">
    <property type="term" value="C:cytoplasm"/>
    <property type="evidence" value="ECO:0007669"/>
    <property type="project" value="TreeGrafter"/>
</dbReference>
<dbReference type="GO" id="GO:0008270">
    <property type="term" value="F:zinc ion binding"/>
    <property type="evidence" value="ECO:0007669"/>
    <property type="project" value="TreeGrafter"/>
</dbReference>
<accession>S4RSB1</accession>
<name>S4RSB1_PETMA</name>
<dbReference type="GeneTree" id="ENSGT00940000153173"/>
<feature type="domain" description="Helicase C-terminal" evidence="1">
    <location>
        <begin position="221"/>
        <end position="383"/>
    </location>
</feature>
<dbReference type="PANTHER" id="PTHR14074:SF37">
    <property type="entry name" value="INTERFERON-INDUCED HELICASE C DOMAIN-CONTAINING PROTEIN 1-LIKE"/>
    <property type="match status" value="1"/>
</dbReference>
<dbReference type="GO" id="GO:0002753">
    <property type="term" value="P:cytoplasmic pattern recognition receptor signaling pathway"/>
    <property type="evidence" value="ECO:0007669"/>
    <property type="project" value="TreeGrafter"/>
</dbReference>
<evidence type="ECO:0000313" key="2">
    <source>
        <dbReference type="Ensembl" id="ENSPMAP00000008100.1"/>
    </source>
</evidence>
<dbReference type="PROSITE" id="PS51194">
    <property type="entry name" value="HELICASE_CTER"/>
    <property type="match status" value="1"/>
</dbReference>
<dbReference type="PANTHER" id="PTHR14074">
    <property type="entry name" value="HELICASE WITH DEATH DOMAIN-RELATED"/>
    <property type="match status" value="1"/>
</dbReference>
<dbReference type="InterPro" id="IPR027417">
    <property type="entry name" value="P-loop_NTPase"/>
</dbReference>
<dbReference type="Gene3D" id="3.40.50.300">
    <property type="entry name" value="P-loop containing nucleotide triphosphate hydrolases"/>
    <property type="match status" value="2"/>
</dbReference>
<proteinExistence type="predicted"/>
<reference evidence="2" key="1">
    <citation type="submission" date="2025-08" db="UniProtKB">
        <authorList>
            <consortium name="Ensembl"/>
        </authorList>
    </citation>
    <scope>IDENTIFICATION</scope>
</reference>
<dbReference type="HOGENOM" id="CLU_006888_2_1_1"/>
<dbReference type="AlphaFoldDB" id="S4RSB1"/>
<dbReference type="Ensembl" id="ENSPMAT00000008136.1">
    <property type="protein sequence ID" value="ENSPMAP00000008100.1"/>
    <property type="gene ID" value="ENSPMAG00000007346.1"/>
</dbReference>
<reference evidence="2" key="2">
    <citation type="submission" date="2025-09" db="UniProtKB">
        <authorList>
            <consortium name="Ensembl"/>
        </authorList>
    </citation>
    <scope>IDENTIFICATION</scope>
</reference>
<dbReference type="GO" id="GO:0003725">
    <property type="term" value="F:double-stranded RNA binding"/>
    <property type="evidence" value="ECO:0007669"/>
    <property type="project" value="TreeGrafter"/>
</dbReference>
<organism evidence="2">
    <name type="scientific">Petromyzon marinus</name>
    <name type="common">Sea lamprey</name>
    <dbReference type="NCBI Taxonomy" id="7757"/>
    <lineage>
        <taxon>Eukaryota</taxon>
        <taxon>Metazoa</taxon>
        <taxon>Chordata</taxon>
        <taxon>Craniata</taxon>
        <taxon>Vertebrata</taxon>
        <taxon>Cyclostomata</taxon>
        <taxon>Hyperoartia</taxon>
        <taxon>Petromyzontiformes</taxon>
        <taxon>Petromyzontidae</taxon>
        <taxon>Petromyzon</taxon>
    </lineage>
</organism>
<dbReference type="InterPro" id="IPR001650">
    <property type="entry name" value="Helicase_C-like"/>
</dbReference>
<dbReference type="GO" id="GO:0140374">
    <property type="term" value="P:antiviral innate immune response"/>
    <property type="evidence" value="ECO:0007669"/>
    <property type="project" value="TreeGrafter"/>
</dbReference>
<evidence type="ECO:0000259" key="1">
    <source>
        <dbReference type="PROSITE" id="PS51194"/>
    </source>
</evidence>
<sequence length="389" mass="44829">CHHIQKEAVYNKIMYRYLEDKLKRQKKNLPQILRLTASPGVVGAKKQKQAVTHIFKICANLDANSIKTVQDHKHELQKTEGAQEEHGGHRLSKSQCSNLFFTLGVVYLMNNIHAHIQERSNSEFGSQGYEQWIVEQENAGAMDTNRDLRACALHLRKYNDALLISTIRMVDAFNHLQNFYVEEGKKEDNKLMIRSRRLLWYVLYCGFRDSKTKKHSLENPNLETLQEAVPQGFRSRGIIFTKTRQSAQTLWQYLKAAGMRAHFLIGADHSNQLKHMTQVSGSPCMLLVYQKFRTGQLNQLVSTTVAEKGLDIKECNFVIRYSLVTNETAMARARGRARAEDITYSLVAMEGTGVVERENTNIYRETMMHKAIETVQSMKRDDYLKKEIL</sequence>
<dbReference type="InterPro" id="IPR051363">
    <property type="entry name" value="RLR_Helicase"/>
</dbReference>